<proteinExistence type="inferred from homology"/>
<gene>
    <name evidence="9" type="ORF">KC19_12G128800</name>
</gene>
<dbReference type="EMBL" id="CM026433">
    <property type="protein sequence ID" value="KAG0554900.1"/>
    <property type="molecule type" value="Genomic_DNA"/>
</dbReference>
<keyword evidence="7" id="KW-0732">Signal</keyword>
<dbReference type="InterPro" id="IPR015345">
    <property type="entry name" value="Cytokinin_DH_FAD/cytokin-bd"/>
</dbReference>
<evidence type="ECO:0000313" key="10">
    <source>
        <dbReference type="Proteomes" id="UP000822688"/>
    </source>
</evidence>
<feature type="signal peptide" evidence="7">
    <location>
        <begin position="1"/>
        <end position="23"/>
    </location>
</feature>
<dbReference type="Gene3D" id="3.40.462.10">
    <property type="entry name" value="FAD-linked oxidases, C-terminal domain"/>
    <property type="match status" value="2"/>
</dbReference>
<dbReference type="InterPro" id="IPR006094">
    <property type="entry name" value="Oxid_FAD_bind_N"/>
</dbReference>
<dbReference type="PANTHER" id="PTHR13878">
    <property type="entry name" value="GULONOLACTONE OXIDASE"/>
    <property type="match status" value="1"/>
</dbReference>
<dbReference type="GO" id="GO:0019139">
    <property type="term" value="F:cytokinin dehydrogenase activity"/>
    <property type="evidence" value="ECO:0007669"/>
    <property type="project" value="UniProtKB-EC"/>
</dbReference>
<accession>A0A8T0G793</accession>
<name>A0A8T0G793_CERPU</name>
<evidence type="ECO:0000313" key="9">
    <source>
        <dbReference type="EMBL" id="KAG0554900.1"/>
    </source>
</evidence>
<keyword evidence="4" id="KW-0285">Flavoprotein</keyword>
<dbReference type="InterPro" id="IPR016166">
    <property type="entry name" value="FAD-bd_PCMH"/>
</dbReference>
<evidence type="ECO:0000256" key="5">
    <source>
        <dbReference type="ARBA" id="ARBA00022827"/>
    </source>
</evidence>
<comment type="similarity">
    <text evidence="2">Belongs to the oxygen-dependent FAD-linked oxidoreductase family.</text>
</comment>
<dbReference type="Proteomes" id="UP000822688">
    <property type="component" value="Chromosome 12"/>
</dbReference>
<dbReference type="Gene3D" id="3.30.465.10">
    <property type="match status" value="1"/>
</dbReference>
<dbReference type="GO" id="GO:0009690">
    <property type="term" value="P:cytokinin metabolic process"/>
    <property type="evidence" value="ECO:0007669"/>
    <property type="project" value="InterPro"/>
</dbReference>
<evidence type="ECO:0000256" key="3">
    <source>
        <dbReference type="ARBA" id="ARBA00011928"/>
    </source>
</evidence>
<dbReference type="InterPro" id="IPR016167">
    <property type="entry name" value="FAD-bd_PCMH_sub1"/>
</dbReference>
<sequence length="548" mass="59869">MMGSSRMFMALALVGCLIASAAAAPISAPDRNTLASLKLKGMLTFDDTTACSANPDIVSAGVVYPSSVEDIATIVRAVASSDSDLTVAARGLGHNIRGRSQAQNGIIVEMTSLKGIKVAPLGDAASNGVPFVEAMGGEMWVDVLKTSLEYGLAPKSWTDYLYLTVGGTLSNAGVSGQTFRHGAQVSNVMQLEVVTGKGEVVECSATKNSELFFAVLGGLGQFGIITRARIVLETAPQRVRWMRAMYTDFATFKADQELLISSSQAFDYVEGFVVMNNENAVNGWGSVPFVRSDINKAMIPTTAGSVMYCLEVTKAYFVADLESVDETVEAMLAPLSFDRDLMFKTDTAYFKFLDRVHETEMGLKATASGDMLATEWTMPNACHWTMAHACHWTMPHPLLSIFVPASAIEQFDKLVFKRLGSTEFNGPTLVYPMNKSKWDRRMSVAVPEGSDEVFYMVSFLSNKAPEGAALTKMLADNGSILRIAQQLGCKQYLPKHSDITQWRRHFGSKWESFVQNKQTFDPEAILAPGQNLFRSGSHINKYIRMVKN</sequence>
<feature type="chain" id="PRO_5035927614" description="cytokinin dehydrogenase" evidence="7">
    <location>
        <begin position="24"/>
        <end position="548"/>
    </location>
</feature>
<dbReference type="Pfam" id="PF09265">
    <property type="entry name" value="Cytokin-bind"/>
    <property type="match status" value="2"/>
</dbReference>
<dbReference type="SUPFAM" id="SSF55103">
    <property type="entry name" value="FAD-linked oxidases, C-terminal domain"/>
    <property type="match status" value="1"/>
</dbReference>
<dbReference type="PROSITE" id="PS51387">
    <property type="entry name" value="FAD_PCMH"/>
    <property type="match status" value="1"/>
</dbReference>
<dbReference type="InterPro" id="IPR036318">
    <property type="entry name" value="FAD-bd_PCMH-like_sf"/>
</dbReference>
<dbReference type="InterPro" id="IPR016164">
    <property type="entry name" value="FAD-linked_Oxase-like_C"/>
</dbReference>
<organism evidence="9 10">
    <name type="scientific">Ceratodon purpureus</name>
    <name type="common">Fire moss</name>
    <name type="synonym">Dicranum purpureum</name>
    <dbReference type="NCBI Taxonomy" id="3225"/>
    <lineage>
        <taxon>Eukaryota</taxon>
        <taxon>Viridiplantae</taxon>
        <taxon>Streptophyta</taxon>
        <taxon>Embryophyta</taxon>
        <taxon>Bryophyta</taxon>
        <taxon>Bryophytina</taxon>
        <taxon>Bryopsida</taxon>
        <taxon>Dicranidae</taxon>
        <taxon>Pseudoditrichales</taxon>
        <taxon>Ditrichaceae</taxon>
        <taxon>Ceratodon</taxon>
    </lineage>
</organism>
<dbReference type="InterPro" id="IPR016170">
    <property type="entry name" value="Cytok_DH_C_sf"/>
</dbReference>
<evidence type="ECO:0000256" key="4">
    <source>
        <dbReference type="ARBA" id="ARBA00022630"/>
    </source>
</evidence>
<keyword evidence="5" id="KW-0274">FAD</keyword>
<dbReference type="PANTHER" id="PTHR13878:SF53">
    <property type="entry name" value="CYTOKININ DEHYDROGENASE 6"/>
    <property type="match status" value="1"/>
</dbReference>
<dbReference type="Pfam" id="PF01565">
    <property type="entry name" value="FAD_binding_4"/>
    <property type="match status" value="1"/>
</dbReference>
<dbReference type="InterPro" id="IPR016169">
    <property type="entry name" value="FAD-bd_PCMH_sub2"/>
</dbReference>
<dbReference type="AlphaFoldDB" id="A0A8T0G793"/>
<comment type="caution">
    <text evidence="9">The sequence shown here is derived from an EMBL/GenBank/DDBJ whole genome shotgun (WGS) entry which is preliminary data.</text>
</comment>
<protein>
    <recommendedName>
        <fullName evidence="3">cytokinin dehydrogenase</fullName>
        <ecNumber evidence="3">1.5.99.12</ecNumber>
    </recommendedName>
</protein>
<evidence type="ECO:0000256" key="7">
    <source>
        <dbReference type="SAM" id="SignalP"/>
    </source>
</evidence>
<dbReference type="GO" id="GO:0071949">
    <property type="term" value="F:FAD binding"/>
    <property type="evidence" value="ECO:0007669"/>
    <property type="project" value="InterPro"/>
</dbReference>
<feature type="domain" description="FAD-binding PCMH-type" evidence="8">
    <location>
        <begin position="55"/>
        <end position="235"/>
    </location>
</feature>
<dbReference type="Gene3D" id="3.30.43.10">
    <property type="entry name" value="Uridine Diphospho-n-acetylenolpyruvylglucosamine Reductase, domain 2"/>
    <property type="match status" value="1"/>
</dbReference>
<keyword evidence="10" id="KW-1185">Reference proteome</keyword>
<dbReference type="EC" id="1.5.99.12" evidence="3"/>
<evidence type="ECO:0000259" key="8">
    <source>
        <dbReference type="PROSITE" id="PS51387"/>
    </source>
</evidence>
<keyword evidence="6" id="KW-0560">Oxidoreductase</keyword>
<comment type="cofactor">
    <cofactor evidence="1">
        <name>FAD</name>
        <dbReference type="ChEBI" id="CHEBI:57692"/>
    </cofactor>
</comment>
<dbReference type="InterPro" id="IPR050432">
    <property type="entry name" value="FAD-linked_Oxidoreductases_BP"/>
</dbReference>
<evidence type="ECO:0000256" key="6">
    <source>
        <dbReference type="ARBA" id="ARBA00023002"/>
    </source>
</evidence>
<evidence type="ECO:0000256" key="1">
    <source>
        <dbReference type="ARBA" id="ARBA00001974"/>
    </source>
</evidence>
<reference evidence="9" key="1">
    <citation type="submission" date="2020-06" db="EMBL/GenBank/DDBJ databases">
        <title>WGS assembly of Ceratodon purpureus strain R40.</title>
        <authorList>
            <person name="Carey S.B."/>
            <person name="Jenkins J."/>
            <person name="Shu S."/>
            <person name="Lovell J.T."/>
            <person name="Sreedasyam A."/>
            <person name="Maumus F."/>
            <person name="Tiley G.P."/>
            <person name="Fernandez-Pozo N."/>
            <person name="Barry K."/>
            <person name="Chen C."/>
            <person name="Wang M."/>
            <person name="Lipzen A."/>
            <person name="Daum C."/>
            <person name="Saski C.A."/>
            <person name="Payton A.C."/>
            <person name="Mcbreen J.C."/>
            <person name="Conrad R.E."/>
            <person name="Kollar L.M."/>
            <person name="Olsson S."/>
            <person name="Huttunen S."/>
            <person name="Landis J.B."/>
            <person name="Wickett N.J."/>
            <person name="Johnson M.G."/>
            <person name="Rensing S.A."/>
            <person name="Grimwood J."/>
            <person name="Schmutz J."/>
            <person name="Mcdaniel S.F."/>
        </authorList>
    </citation>
    <scope>NUCLEOTIDE SEQUENCE</scope>
    <source>
        <strain evidence="9">R40</strain>
    </source>
</reference>
<evidence type="ECO:0000256" key="2">
    <source>
        <dbReference type="ARBA" id="ARBA00005466"/>
    </source>
</evidence>
<dbReference type="SUPFAM" id="SSF56176">
    <property type="entry name" value="FAD-binding/transporter-associated domain-like"/>
    <property type="match status" value="1"/>
</dbReference>